<dbReference type="CDD" id="cd03192">
    <property type="entry name" value="GST_C_Sigma_like"/>
    <property type="match status" value="1"/>
</dbReference>
<dbReference type="SFLD" id="SFLDG01205">
    <property type="entry name" value="AMPS.1"/>
    <property type="match status" value="1"/>
</dbReference>
<reference evidence="8 9" key="1">
    <citation type="submission" date="2023-03" db="EMBL/GenBank/DDBJ databases">
        <title>Genome insight into feeding habits of ladybird beetles.</title>
        <authorList>
            <person name="Li H.-S."/>
            <person name="Huang Y.-H."/>
            <person name="Pang H."/>
        </authorList>
    </citation>
    <scope>NUCLEOTIDE SEQUENCE [LARGE SCALE GENOMIC DNA]</scope>
    <source>
        <strain evidence="8">SYSU_2023b</strain>
        <tissue evidence="8">Whole body</tissue>
    </source>
</reference>
<dbReference type="FunFam" id="3.40.30.10:FF:000035">
    <property type="entry name" value="hematopoietic prostaglandin D synthase"/>
    <property type="match status" value="1"/>
</dbReference>
<sequence>MAPAYKVTYFPITALGEPIRFLLSYGGFEFEDCRIGPENWPQLKPSMPFGQLPTLEHNGKIVNQSIAICKYLAKQVKLVGNDDWEDLEIDAIALTINDLRLSIGKYHYESDEQVKERIKGTLFSETLPYYLERLDKIAKDNNGYLAAGRLTWADLYFIALLDYMNQMAKTDIIVDHPNLLAVKNNVLSLPAIKTWIEKRPESTY</sequence>
<dbReference type="SUPFAM" id="SSF47616">
    <property type="entry name" value="GST C-terminal domain-like"/>
    <property type="match status" value="1"/>
</dbReference>
<comment type="subunit">
    <text evidence="1">Homodimer.</text>
</comment>
<dbReference type="GO" id="GO:0004602">
    <property type="term" value="F:glutathione peroxidase activity"/>
    <property type="evidence" value="ECO:0007669"/>
    <property type="project" value="UniProtKB-ARBA"/>
</dbReference>
<comment type="similarity">
    <text evidence="4">Belongs to the GST superfamily. Sigma family.</text>
</comment>
<dbReference type="PROSITE" id="PS50405">
    <property type="entry name" value="GST_CTER"/>
    <property type="match status" value="1"/>
</dbReference>
<dbReference type="InterPro" id="IPR010987">
    <property type="entry name" value="Glutathione-S-Trfase_C-like"/>
</dbReference>
<dbReference type="Pfam" id="PF14497">
    <property type="entry name" value="GST_C_3"/>
    <property type="match status" value="1"/>
</dbReference>
<dbReference type="SUPFAM" id="SSF52833">
    <property type="entry name" value="Thioredoxin-like"/>
    <property type="match status" value="1"/>
</dbReference>
<dbReference type="AlphaFoldDB" id="A0AAW1U4X0"/>
<dbReference type="SFLD" id="SFLDS00019">
    <property type="entry name" value="Glutathione_Transferase_(cytos"/>
    <property type="match status" value="1"/>
</dbReference>
<evidence type="ECO:0000256" key="3">
    <source>
        <dbReference type="ARBA" id="ARBA00022679"/>
    </source>
</evidence>
<dbReference type="InterPro" id="IPR004045">
    <property type="entry name" value="Glutathione_S-Trfase_N"/>
</dbReference>
<evidence type="ECO:0000256" key="5">
    <source>
        <dbReference type="ARBA" id="ARBA00047960"/>
    </source>
</evidence>
<dbReference type="CDD" id="cd03039">
    <property type="entry name" value="GST_N_Sigma_like"/>
    <property type="match status" value="1"/>
</dbReference>
<dbReference type="InterPro" id="IPR036282">
    <property type="entry name" value="Glutathione-S-Trfase_C_sf"/>
</dbReference>
<gene>
    <name evidence="8" type="ORF">WA026_023673</name>
</gene>
<keyword evidence="9" id="KW-1185">Reference proteome</keyword>
<dbReference type="EMBL" id="JARQZJ010000057">
    <property type="protein sequence ID" value="KAK9878742.1"/>
    <property type="molecule type" value="Genomic_DNA"/>
</dbReference>
<dbReference type="FunFam" id="1.20.1050.10:FF:000030">
    <property type="entry name" value="Glutathione S-transferase S1"/>
    <property type="match status" value="1"/>
</dbReference>
<keyword evidence="3" id="KW-0808">Transferase</keyword>
<feature type="domain" description="GST C-terminal" evidence="7">
    <location>
        <begin position="82"/>
        <end position="204"/>
    </location>
</feature>
<feature type="domain" description="GST N-terminal" evidence="6">
    <location>
        <begin position="3"/>
        <end position="80"/>
    </location>
</feature>
<organism evidence="8 9">
    <name type="scientific">Henosepilachna vigintioctopunctata</name>
    <dbReference type="NCBI Taxonomy" id="420089"/>
    <lineage>
        <taxon>Eukaryota</taxon>
        <taxon>Metazoa</taxon>
        <taxon>Ecdysozoa</taxon>
        <taxon>Arthropoda</taxon>
        <taxon>Hexapoda</taxon>
        <taxon>Insecta</taxon>
        <taxon>Pterygota</taxon>
        <taxon>Neoptera</taxon>
        <taxon>Endopterygota</taxon>
        <taxon>Coleoptera</taxon>
        <taxon>Polyphaga</taxon>
        <taxon>Cucujiformia</taxon>
        <taxon>Coccinelloidea</taxon>
        <taxon>Coccinellidae</taxon>
        <taxon>Epilachninae</taxon>
        <taxon>Epilachnini</taxon>
        <taxon>Henosepilachna</taxon>
    </lineage>
</organism>
<dbReference type="GO" id="GO:0004364">
    <property type="term" value="F:glutathione transferase activity"/>
    <property type="evidence" value="ECO:0007669"/>
    <property type="project" value="UniProtKB-EC"/>
</dbReference>
<evidence type="ECO:0000313" key="9">
    <source>
        <dbReference type="Proteomes" id="UP001431783"/>
    </source>
</evidence>
<evidence type="ECO:0000313" key="8">
    <source>
        <dbReference type="EMBL" id="KAK9878742.1"/>
    </source>
</evidence>
<dbReference type="SFLD" id="SFLDG00363">
    <property type="entry name" value="AMPS_(cytGST):_Alpha-__Mu-__Pi"/>
    <property type="match status" value="1"/>
</dbReference>
<comment type="caution">
    <text evidence="8">The sequence shown here is derived from an EMBL/GenBank/DDBJ whole genome shotgun (WGS) entry which is preliminary data.</text>
</comment>
<evidence type="ECO:0000259" key="6">
    <source>
        <dbReference type="PROSITE" id="PS50404"/>
    </source>
</evidence>
<dbReference type="Gene3D" id="1.20.1050.10">
    <property type="match status" value="1"/>
</dbReference>
<dbReference type="GO" id="GO:0006749">
    <property type="term" value="P:glutathione metabolic process"/>
    <property type="evidence" value="ECO:0007669"/>
    <property type="project" value="TreeGrafter"/>
</dbReference>
<evidence type="ECO:0000256" key="4">
    <source>
        <dbReference type="ARBA" id="ARBA00038317"/>
    </source>
</evidence>
<evidence type="ECO:0000256" key="2">
    <source>
        <dbReference type="ARBA" id="ARBA00012452"/>
    </source>
</evidence>
<dbReference type="PROSITE" id="PS50404">
    <property type="entry name" value="GST_NTER"/>
    <property type="match status" value="1"/>
</dbReference>
<dbReference type="InterPro" id="IPR040079">
    <property type="entry name" value="Glutathione_S-Trfase"/>
</dbReference>
<dbReference type="Pfam" id="PF02798">
    <property type="entry name" value="GST_N"/>
    <property type="match status" value="1"/>
</dbReference>
<proteinExistence type="inferred from homology"/>
<dbReference type="Gene3D" id="3.40.30.10">
    <property type="entry name" value="Glutaredoxin"/>
    <property type="match status" value="1"/>
</dbReference>
<dbReference type="PANTHER" id="PTHR11571">
    <property type="entry name" value="GLUTATHIONE S-TRANSFERASE"/>
    <property type="match status" value="1"/>
</dbReference>
<evidence type="ECO:0000256" key="1">
    <source>
        <dbReference type="ARBA" id="ARBA00011738"/>
    </source>
</evidence>
<dbReference type="InterPro" id="IPR050213">
    <property type="entry name" value="GST_superfamily"/>
</dbReference>
<dbReference type="InterPro" id="IPR036249">
    <property type="entry name" value="Thioredoxin-like_sf"/>
</dbReference>
<dbReference type="PANTHER" id="PTHR11571:SF224">
    <property type="entry name" value="HEMATOPOIETIC PROSTAGLANDIN D SYNTHASE"/>
    <property type="match status" value="1"/>
</dbReference>
<comment type="catalytic activity">
    <reaction evidence="5">
        <text>RX + glutathione = an S-substituted glutathione + a halide anion + H(+)</text>
        <dbReference type="Rhea" id="RHEA:16437"/>
        <dbReference type="ChEBI" id="CHEBI:15378"/>
        <dbReference type="ChEBI" id="CHEBI:16042"/>
        <dbReference type="ChEBI" id="CHEBI:17792"/>
        <dbReference type="ChEBI" id="CHEBI:57925"/>
        <dbReference type="ChEBI" id="CHEBI:90779"/>
        <dbReference type="EC" id="2.5.1.18"/>
    </reaction>
</comment>
<dbReference type="EC" id="2.5.1.18" evidence="2"/>
<evidence type="ECO:0000259" key="7">
    <source>
        <dbReference type="PROSITE" id="PS50405"/>
    </source>
</evidence>
<name>A0AAW1U4X0_9CUCU</name>
<dbReference type="Proteomes" id="UP001431783">
    <property type="component" value="Unassembled WGS sequence"/>
</dbReference>
<protein>
    <recommendedName>
        <fullName evidence="2">glutathione transferase</fullName>
        <ecNumber evidence="2">2.5.1.18</ecNumber>
    </recommendedName>
</protein>
<accession>A0AAW1U4X0</accession>
<dbReference type="InterPro" id="IPR004046">
    <property type="entry name" value="GST_C"/>
</dbReference>